<dbReference type="STRING" id="2656787.A0A370TPP5"/>
<feature type="domain" description="Tyrosinase copper-binding" evidence="4">
    <location>
        <begin position="315"/>
        <end position="326"/>
    </location>
</feature>
<dbReference type="PRINTS" id="PR00092">
    <property type="entry name" value="TYROSINASE"/>
</dbReference>
<dbReference type="EMBL" id="NPIC01000003">
    <property type="protein sequence ID" value="RDL37489.1"/>
    <property type="molecule type" value="Genomic_DNA"/>
</dbReference>
<keyword evidence="3" id="KW-0732">Signal</keyword>
<dbReference type="Pfam" id="PF00264">
    <property type="entry name" value="Tyrosinase"/>
    <property type="match status" value="1"/>
</dbReference>
<dbReference type="SUPFAM" id="SSF48056">
    <property type="entry name" value="Di-copper centre-containing domain"/>
    <property type="match status" value="1"/>
</dbReference>
<gene>
    <name evidence="5" type="ORF">BP5553_04922</name>
</gene>
<dbReference type="Gene3D" id="1.10.1280.10">
    <property type="entry name" value="Di-copper center containing domain from catechol oxidase"/>
    <property type="match status" value="1"/>
</dbReference>
<feature type="signal peptide" evidence="3">
    <location>
        <begin position="1"/>
        <end position="22"/>
    </location>
</feature>
<evidence type="ECO:0000256" key="3">
    <source>
        <dbReference type="SAM" id="SignalP"/>
    </source>
</evidence>
<dbReference type="GO" id="GO:0046872">
    <property type="term" value="F:metal ion binding"/>
    <property type="evidence" value="ECO:0007669"/>
    <property type="project" value="UniProtKB-KW"/>
</dbReference>
<evidence type="ECO:0000313" key="5">
    <source>
        <dbReference type="EMBL" id="RDL37489.1"/>
    </source>
</evidence>
<name>A0A370TPP5_9HELO</name>
<dbReference type="InterPro" id="IPR002227">
    <property type="entry name" value="Tyrosinase_Cu-bd"/>
</dbReference>
<dbReference type="Proteomes" id="UP000254866">
    <property type="component" value="Unassembled WGS sequence"/>
</dbReference>
<dbReference type="PROSITE" id="PS00498">
    <property type="entry name" value="TYROSINASE_2"/>
    <property type="match status" value="1"/>
</dbReference>
<dbReference type="PANTHER" id="PTHR11474">
    <property type="entry name" value="TYROSINASE FAMILY MEMBER"/>
    <property type="match status" value="1"/>
</dbReference>
<dbReference type="GO" id="GO:0016491">
    <property type="term" value="F:oxidoreductase activity"/>
    <property type="evidence" value="ECO:0007669"/>
    <property type="project" value="UniProtKB-KW"/>
</dbReference>
<keyword evidence="1" id="KW-0479">Metal-binding</keyword>
<dbReference type="OrthoDB" id="6132182at2759"/>
<dbReference type="PANTHER" id="PTHR11474:SF125">
    <property type="entry name" value="N-ACETYL-6-HYDROXYTRYPTOPHAN OXIDASE IVOB-RELATED"/>
    <property type="match status" value="1"/>
</dbReference>
<evidence type="ECO:0000259" key="4">
    <source>
        <dbReference type="PROSITE" id="PS00498"/>
    </source>
</evidence>
<evidence type="ECO:0000256" key="1">
    <source>
        <dbReference type="ARBA" id="ARBA00022723"/>
    </source>
</evidence>
<accession>A0A370TPP5</accession>
<dbReference type="InterPro" id="IPR008922">
    <property type="entry name" value="Di-copper_centre_dom_sf"/>
</dbReference>
<protein>
    <recommendedName>
        <fullName evidence="4">Tyrosinase copper-binding domain-containing protein</fullName>
    </recommendedName>
</protein>
<dbReference type="GeneID" id="43597771"/>
<dbReference type="AlphaFoldDB" id="A0A370TPP5"/>
<reference evidence="5 6" key="1">
    <citation type="journal article" date="2018" name="IMA Fungus">
        <title>IMA Genome-F 9: Draft genome sequence of Annulohypoxylon stygium, Aspergillus mulundensis, Berkeleyomyces basicola (syn. Thielaviopsis basicola), Ceratocystis smalleyi, two Cercospora beticola strains, Coleophoma cylindrospora, Fusarium fracticaudum, Phialophora cf. hyalina, and Morchella septimelata.</title>
        <authorList>
            <person name="Wingfield B.D."/>
            <person name="Bills G.F."/>
            <person name="Dong Y."/>
            <person name="Huang W."/>
            <person name="Nel W.J."/>
            <person name="Swalarsk-Parry B.S."/>
            <person name="Vaghefi N."/>
            <person name="Wilken P.M."/>
            <person name="An Z."/>
            <person name="de Beer Z.W."/>
            <person name="De Vos L."/>
            <person name="Chen L."/>
            <person name="Duong T.A."/>
            <person name="Gao Y."/>
            <person name="Hammerbacher A."/>
            <person name="Kikkert J.R."/>
            <person name="Li Y."/>
            <person name="Li H."/>
            <person name="Li K."/>
            <person name="Li Q."/>
            <person name="Liu X."/>
            <person name="Ma X."/>
            <person name="Naidoo K."/>
            <person name="Pethybridge S.J."/>
            <person name="Sun J."/>
            <person name="Steenkamp E.T."/>
            <person name="van der Nest M.A."/>
            <person name="van Wyk S."/>
            <person name="Wingfield M.J."/>
            <person name="Xiong C."/>
            <person name="Yue Q."/>
            <person name="Zhang X."/>
        </authorList>
    </citation>
    <scope>NUCLEOTIDE SEQUENCE [LARGE SCALE GENOMIC DNA]</scope>
    <source>
        <strain evidence="5 6">BP 5553</strain>
    </source>
</reference>
<dbReference type="InterPro" id="IPR050316">
    <property type="entry name" value="Tyrosinase/Hemocyanin"/>
</dbReference>
<organism evidence="5 6">
    <name type="scientific">Venustampulla echinocandica</name>
    <dbReference type="NCBI Taxonomy" id="2656787"/>
    <lineage>
        <taxon>Eukaryota</taxon>
        <taxon>Fungi</taxon>
        <taxon>Dikarya</taxon>
        <taxon>Ascomycota</taxon>
        <taxon>Pezizomycotina</taxon>
        <taxon>Leotiomycetes</taxon>
        <taxon>Helotiales</taxon>
        <taxon>Pleuroascaceae</taxon>
        <taxon>Venustampulla</taxon>
    </lineage>
</organism>
<feature type="chain" id="PRO_5017083956" description="Tyrosinase copper-binding domain-containing protein" evidence="3">
    <location>
        <begin position="23"/>
        <end position="394"/>
    </location>
</feature>
<evidence type="ECO:0000313" key="6">
    <source>
        <dbReference type="Proteomes" id="UP000254866"/>
    </source>
</evidence>
<comment type="caution">
    <text evidence="5">The sequence shown here is derived from an EMBL/GenBank/DDBJ whole genome shotgun (WGS) entry which is preliminary data.</text>
</comment>
<keyword evidence="6" id="KW-1185">Reference proteome</keyword>
<keyword evidence="2" id="KW-0560">Oxidoreductase</keyword>
<dbReference type="RefSeq" id="XP_031870145.1">
    <property type="nucleotide sequence ID" value="XM_032013545.1"/>
</dbReference>
<evidence type="ECO:0000256" key="2">
    <source>
        <dbReference type="ARBA" id="ARBA00023002"/>
    </source>
</evidence>
<proteinExistence type="predicted"/>
<sequence length="394" mass="43489">MVVTNFSRWALLPLALSGLSLGTPLEKRVGPDDELAQKALDNVYKILDGTLSDGSNHAACTKDKLAIRKEYGDLTIAERNDYVAAVKCLRTIPSKLSQTQYPGAKTRYDDFVVVHINMTMHVHATANFLHWHRYYIWAYETALRDECGYKGWQPYWNWGKYPDPNDSPVFNGDAQSLGGNGAKVQHAGYRLGMASIMVPPGNGGGCVTTGPLGNMTVTLGPIAGSMDASLKIPNNPRTDGYGYNPRCLRRDVNNYFTSQFLRPVDIANHLKSTSEIDPFQTSLQTDTAKAFSLHTGGHYSIWGDPGGDFYVSPGDPAFWVHHGQIDRHWWIWQNQDPANRVQQYKGGTIMMQANSPPGKIDDIQILSVVAPGVDGQASRNLVSSTAGPFCFVYE</sequence>